<keyword evidence="1" id="KW-0472">Membrane</keyword>
<name>A0ABU8T932_9PSEU</name>
<reference evidence="2 3" key="1">
    <citation type="submission" date="2024-03" db="EMBL/GenBank/DDBJ databases">
        <title>Draft genome sequence of Pseudonocardia sp. DW16-2.</title>
        <authorList>
            <person name="Duangmal K."/>
        </authorList>
    </citation>
    <scope>NUCLEOTIDE SEQUENCE [LARGE SCALE GENOMIC DNA]</scope>
    <source>
        <strain evidence="2 3">DW16-2</strain>
    </source>
</reference>
<protein>
    <submittedName>
        <fullName evidence="2">Uncharacterized protein</fullName>
    </submittedName>
</protein>
<keyword evidence="3" id="KW-1185">Reference proteome</keyword>
<dbReference type="EMBL" id="JBBJUP010000009">
    <property type="protein sequence ID" value="MEJ8279905.1"/>
    <property type="molecule type" value="Genomic_DNA"/>
</dbReference>
<accession>A0ABU8T932</accession>
<keyword evidence="1" id="KW-1133">Transmembrane helix</keyword>
<organism evidence="2 3">
    <name type="scientific">Pseudonocardia spirodelae</name>
    <dbReference type="NCBI Taxonomy" id="3133431"/>
    <lineage>
        <taxon>Bacteria</taxon>
        <taxon>Bacillati</taxon>
        <taxon>Actinomycetota</taxon>
        <taxon>Actinomycetes</taxon>
        <taxon>Pseudonocardiales</taxon>
        <taxon>Pseudonocardiaceae</taxon>
        <taxon>Pseudonocardia</taxon>
    </lineage>
</organism>
<evidence type="ECO:0000256" key="1">
    <source>
        <dbReference type="SAM" id="Phobius"/>
    </source>
</evidence>
<dbReference type="Proteomes" id="UP001364211">
    <property type="component" value="Unassembled WGS sequence"/>
</dbReference>
<gene>
    <name evidence="2" type="ORF">WJX68_13250</name>
</gene>
<evidence type="ECO:0000313" key="3">
    <source>
        <dbReference type="Proteomes" id="UP001364211"/>
    </source>
</evidence>
<keyword evidence="1" id="KW-0812">Transmembrane</keyword>
<proteinExistence type="predicted"/>
<evidence type="ECO:0000313" key="2">
    <source>
        <dbReference type="EMBL" id="MEJ8279905.1"/>
    </source>
</evidence>
<comment type="caution">
    <text evidence="2">The sequence shown here is derived from an EMBL/GenBank/DDBJ whole genome shotgun (WGS) entry which is preliminary data.</text>
</comment>
<sequence>MSGSGSVVLRTVAWCAGVLLAGAAVLVAVVAGFGAFVAPAEARSDRDVDPVTAFTRLAADDPAAALRSCTPARGTDVDALAGALPAGAVPGSERFVVADGDLTFVSAPITGTVRGAGDRAVWAWGRQGFAAVTDDARALTPELPGPAVYGTGPDAAGAVRVATCVEAAQRAARSGAARTQGPVAPVR</sequence>
<feature type="transmembrane region" description="Helical" evidence="1">
    <location>
        <begin position="12"/>
        <end position="38"/>
    </location>
</feature>
<dbReference type="RefSeq" id="WP_340290406.1">
    <property type="nucleotide sequence ID" value="NZ_JBBJUP010000009.1"/>
</dbReference>